<proteinExistence type="predicted"/>
<feature type="non-terminal residue" evidence="1">
    <location>
        <position position="109"/>
    </location>
</feature>
<dbReference type="EMBL" id="CAJVPK010007153">
    <property type="protein sequence ID" value="CAG8654868.1"/>
    <property type="molecule type" value="Genomic_DNA"/>
</dbReference>
<keyword evidence="2" id="KW-1185">Reference proteome</keyword>
<evidence type="ECO:0000313" key="2">
    <source>
        <dbReference type="Proteomes" id="UP000789706"/>
    </source>
</evidence>
<dbReference type="AlphaFoldDB" id="A0A9N9DZE4"/>
<accession>A0A9N9DZE4</accession>
<reference evidence="1" key="1">
    <citation type="submission" date="2021-06" db="EMBL/GenBank/DDBJ databases">
        <authorList>
            <person name="Kallberg Y."/>
            <person name="Tangrot J."/>
            <person name="Rosling A."/>
        </authorList>
    </citation>
    <scope>NUCLEOTIDE SEQUENCE</scope>
    <source>
        <strain evidence="1">AZ414A</strain>
    </source>
</reference>
<dbReference type="Proteomes" id="UP000789706">
    <property type="component" value="Unassembled WGS sequence"/>
</dbReference>
<comment type="caution">
    <text evidence="1">The sequence shown here is derived from an EMBL/GenBank/DDBJ whole genome shotgun (WGS) entry which is preliminary data.</text>
</comment>
<evidence type="ECO:0000313" key="1">
    <source>
        <dbReference type="EMBL" id="CAG8654868.1"/>
    </source>
</evidence>
<name>A0A9N9DZE4_9GLOM</name>
<dbReference type="OrthoDB" id="2407615at2759"/>
<organism evidence="1 2">
    <name type="scientific">Diversispora eburnea</name>
    <dbReference type="NCBI Taxonomy" id="1213867"/>
    <lineage>
        <taxon>Eukaryota</taxon>
        <taxon>Fungi</taxon>
        <taxon>Fungi incertae sedis</taxon>
        <taxon>Mucoromycota</taxon>
        <taxon>Glomeromycotina</taxon>
        <taxon>Glomeromycetes</taxon>
        <taxon>Diversisporales</taxon>
        <taxon>Diversisporaceae</taxon>
        <taxon>Diversispora</taxon>
    </lineage>
</organism>
<protein>
    <submittedName>
        <fullName evidence="1">3207_t:CDS:1</fullName>
    </submittedName>
</protein>
<gene>
    <name evidence="1" type="ORF">DEBURN_LOCUS11566</name>
</gene>
<sequence>MASELMWPYVISEKNPFVEDYLVWVQNQMDLTFRLKYEQIFLYLQVIINFRIGVRHDAILEEINKALKSLIPPIPSQWHWEIAACNYTKFLKFCTNLFNTIGYSNKEIH</sequence>